<keyword evidence="2" id="KW-0732">Signal</keyword>
<dbReference type="InterPro" id="IPR025178">
    <property type="entry name" value="Lnb_N"/>
</dbReference>
<keyword evidence="5" id="KW-1185">Reference proteome</keyword>
<dbReference type="Pfam" id="PF13387">
    <property type="entry name" value="Lnb_N"/>
    <property type="match status" value="1"/>
</dbReference>
<keyword evidence="1" id="KW-0472">Membrane</keyword>
<comment type="caution">
    <text evidence="4">The sequence shown here is derived from an EMBL/GenBank/DDBJ whole genome shotgun (WGS) entry which is preliminary data.</text>
</comment>
<organism evidence="4 5">
    <name type="scientific">Flavobacterium lacisediminis</name>
    <dbReference type="NCBI Taxonomy" id="2989705"/>
    <lineage>
        <taxon>Bacteria</taxon>
        <taxon>Pseudomonadati</taxon>
        <taxon>Bacteroidota</taxon>
        <taxon>Flavobacteriia</taxon>
        <taxon>Flavobacteriales</taxon>
        <taxon>Flavobacteriaceae</taxon>
        <taxon>Flavobacterium</taxon>
    </lineage>
</organism>
<feature type="transmembrane region" description="Helical" evidence="1">
    <location>
        <begin position="343"/>
        <end position="363"/>
    </location>
</feature>
<feature type="transmembrane region" description="Helical" evidence="1">
    <location>
        <begin position="241"/>
        <end position="260"/>
    </location>
</feature>
<accession>A0ABT3EI95</accession>
<reference evidence="4" key="1">
    <citation type="submission" date="2022-10" db="EMBL/GenBank/DDBJ databases">
        <title>Flavobacterium sp. nov., a bacterium isolated from lake sediment.</title>
        <authorList>
            <person name="Qu J.-H."/>
        </authorList>
    </citation>
    <scope>NUCLEOTIDE SEQUENCE</scope>
    <source>
        <strain evidence="4">TH16-21</strain>
    </source>
</reference>
<feature type="signal peptide" evidence="2">
    <location>
        <begin position="1"/>
        <end position="19"/>
    </location>
</feature>
<evidence type="ECO:0000256" key="2">
    <source>
        <dbReference type="SAM" id="SignalP"/>
    </source>
</evidence>
<feature type="transmembrane region" description="Helical" evidence="1">
    <location>
        <begin position="294"/>
        <end position="312"/>
    </location>
</feature>
<evidence type="ECO:0000313" key="5">
    <source>
        <dbReference type="Proteomes" id="UP001165677"/>
    </source>
</evidence>
<protein>
    <submittedName>
        <fullName evidence="4">DUF4105 domain-containing protein</fullName>
    </submittedName>
</protein>
<feature type="transmembrane region" description="Helical" evidence="1">
    <location>
        <begin position="267"/>
        <end position="288"/>
    </location>
</feature>
<evidence type="ECO:0000259" key="3">
    <source>
        <dbReference type="Pfam" id="PF13387"/>
    </source>
</evidence>
<gene>
    <name evidence="4" type="ORF">OJ995_06300</name>
</gene>
<feature type="domain" description="Lnb N-terminal periplasmic" evidence="3">
    <location>
        <begin position="26"/>
        <end position="156"/>
    </location>
</feature>
<dbReference type="Proteomes" id="UP001165677">
    <property type="component" value="Unassembled WGS sequence"/>
</dbReference>
<dbReference type="RefSeq" id="WP_264368652.1">
    <property type="nucleotide sequence ID" value="NZ_JAPCIO010000003.1"/>
</dbReference>
<evidence type="ECO:0000256" key="1">
    <source>
        <dbReference type="SAM" id="Phobius"/>
    </source>
</evidence>
<evidence type="ECO:0000313" key="4">
    <source>
        <dbReference type="EMBL" id="MCW1147824.1"/>
    </source>
</evidence>
<dbReference type="EMBL" id="JAPCIO010000003">
    <property type="protein sequence ID" value="MCW1147824.1"/>
    <property type="molecule type" value="Genomic_DNA"/>
</dbReference>
<keyword evidence="1" id="KW-0812">Transmembrane</keyword>
<keyword evidence="1" id="KW-1133">Transmembrane helix</keyword>
<name>A0ABT3EI95_9FLAO</name>
<feature type="chain" id="PRO_5046035523" evidence="2">
    <location>
        <begin position="20"/>
        <end position="372"/>
    </location>
</feature>
<proteinExistence type="predicted"/>
<feature type="transmembrane region" description="Helical" evidence="1">
    <location>
        <begin position="319"/>
        <end position="337"/>
    </location>
</feature>
<sequence length="372" mass="43074">MTKKLLFALLILISFNGLAQNITLSEKAKVSILTCGLGPESYAMYGHTGIRIQDSIHVIDVVYNYGAFDFSTPNFIGRFIKGDLQYFVTNGSFIDFYYNYQAENREIIEQELALTPAQINTLFQQLNHSVYSDERYYTYKFIDRNCTTMVVDKINGILGKEYIKSDTSSQSYREILYPYMSDFYMKLGIQLIFGAKVDEPATRLFLPYEFKDAISATKINENKIEKSDSKILQVTKSEIPFNWLNSIYSLLTALLILALLNKKWIKISYFIFAGLLGLFFSLVGLYSLHEEILWNYNILLFNPLLLVFAWYIKKGIKDKILLLGKIILAMLLVYLAYMTTKIHLGIVWPFIVIHFYWIGKIVLQIKKSNLVR</sequence>